<feature type="binding site" evidence="1">
    <location>
        <position position="97"/>
    </location>
    <ligand>
        <name>substrate</name>
    </ligand>
</feature>
<dbReference type="GO" id="GO:0046872">
    <property type="term" value="F:metal ion binding"/>
    <property type="evidence" value="ECO:0007669"/>
    <property type="project" value="UniProtKB-KW"/>
</dbReference>
<comment type="catalytic activity">
    <reaction evidence="2">
        <text>4-hydroxy-4-methyl-2-oxoglutarate = 2 pyruvate</text>
        <dbReference type="Rhea" id="RHEA:22748"/>
        <dbReference type="ChEBI" id="CHEBI:15361"/>
        <dbReference type="ChEBI" id="CHEBI:58276"/>
        <dbReference type="EC" id="4.1.3.17"/>
    </reaction>
</comment>
<sequence length="162" mass="17132">MDISTPDICDQFPEEVRVLEPMFANFGGIARFSGEAVTVKCFEDNSKVKELAATDGRGKVLVVDGGGSPRRALMGDMIAANAADNGWAGAVIYGFVRDVDELAETQIGIQALGSFPIKTDKRGLGDVNVPVTFAGTTIIPGNFVYADDNGIVICDRDVLSVS</sequence>
<dbReference type="GO" id="GO:0008428">
    <property type="term" value="F:ribonuclease inhibitor activity"/>
    <property type="evidence" value="ECO:0007669"/>
    <property type="project" value="InterPro"/>
</dbReference>
<dbReference type="CDD" id="cd16841">
    <property type="entry name" value="RraA_family"/>
    <property type="match status" value="1"/>
</dbReference>
<dbReference type="NCBIfam" id="NF009134">
    <property type="entry name" value="PRK12487.1"/>
    <property type="match status" value="1"/>
</dbReference>
<dbReference type="InterPro" id="IPR036704">
    <property type="entry name" value="RraA/RraA-like_sf"/>
</dbReference>
<dbReference type="InterPro" id="IPR005493">
    <property type="entry name" value="RraA/RraA-like"/>
</dbReference>
<protein>
    <recommendedName>
        <fullName evidence="2">4-hydroxy-4-methyl-2-oxoglutarate aldolase</fullName>
        <shortName evidence="2">HMG aldolase</shortName>
        <ecNumber evidence="2">4.1.1.112</ecNumber>
        <ecNumber evidence="2">4.1.3.17</ecNumber>
    </recommendedName>
    <alternativeName>
        <fullName evidence="2">Oxaloacetate decarboxylase</fullName>
    </alternativeName>
</protein>
<feature type="binding site" evidence="1">
    <location>
        <begin position="75"/>
        <end position="78"/>
    </location>
    <ligand>
        <name>substrate</name>
    </ligand>
</feature>
<evidence type="ECO:0000256" key="1">
    <source>
        <dbReference type="PIRSR" id="PIRSR605493-1"/>
    </source>
</evidence>
<dbReference type="EC" id="4.1.3.17" evidence="2"/>
<keyword evidence="1 2" id="KW-0479">Metal-binding</keyword>
<dbReference type="NCBIfam" id="TIGR01935">
    <property type="entry name" value="NOT-MenG"/>
    <property type="match status" value="1"/>
</dbReference>
<accession>A0AA37T4Q6</accession>
<keyword evidence="1" id="KW-0460">Magnesium</keyword>
<dbReference type="AlphaFoldDB" id="A0AA37T4Q6"/>
<dbReference type="SUPFAM" id="SSF89562">
    <property type="entry name" value="RraA-like"/>
    <property type="match status" value="1"/>
</dbReference>
<dbReference type="NCBIfam" id="NF006875">
    <property type="entry name" value="PRK09372.1"/>
    <property type="match status" value="1"/>
</dbReference>
<dbReference type="RefSeq" id="WP_232592869.1">
    <property type="nucleotide sequence ID" value="NZ_BSPD01000065.1"/>
</dbReference>
<evidence type="ECO:0000313" key="4">
    <source>
        <dbReference type="Proteomes" id="UP001156870"/>
    </source>
</evidence>
<proteinExistence type="inferred from homology"/>
<keyword evidence="2" id="KW-0456">Lyase</keyword>
<name>A0AA37T4Q6_9GAMM</name>
<evidence type="ECO:0000256" key="2">
    <source>
        <dbReference type="RuleBase" id="RU004338"/>
    </source>
</evidence>
<comment type="cofactor">
    <cofactor evidence="2">
        <name>a divalent metal cation</name>
        <dbReference type="ChEBI" id="CHEBI:60240"/>
    </cofactor>
</comment>
<comment type="subunit">
    <text evidence="2">Homotrimer.</text>
</comment>
<evidence type="ECO:0000313" key="3">
    <source>
        <dbReference type="EMBL" id="GLS27098.1"/>
    </source>
</evidence>
<reference evidence="3 4" key="1">
    <citation type="journal article" date="2014" name="Int. J. Syst. Evol. Microbiol.">
        <title>Complete genome sequence of Corynebacterium casei LMG S-19264T (=DSM 44701T), isolated from a smear-ripened cheese.</title>
        <authorList>
            <consortium name="US DOE Joint Genome Institute (JGI-PGF)"/>
            <person name="Walter F."/>
            <person name="Albersmeier A."/>
            <person name="Kalinowski J."/>
            <person name="Ruckert C."/>
        </authorList>
    </citation>
    <scope>NUCLEOTIDE SEQUENCE [LARGE SCALE GENOMIC DNA]</scope>
    <source>
        <strain evidence="3 4">NBRC 110095</strain>
    </source>
</reference>
<comment type="function">
    <text evidence="2">Catalyzes the aldol cleavage of 4-hydroxy-4-methyl-2-oxoglutarate (HMG) into 2 molecules of pyruvate. Also contains a secondary oxaloacetate (OAA) decarboxylase activity due to the common pyruvate enolate transition state formed following C-C bond cleavage in the retro-aldol and decarboxylation reactions.</text>
</comment>
<comment type="similarity">
    <text evidence="2">Belongs to the class II aldolase/RraA-like family.</text>
</comment>
<comment type="cofactor">
    <cofactor evidence="1">
        <name>Mg(2+)</name>
        <dbReference type="ChEBI" id="CHEBI:18420"/>
    </cofactor>
</comment>
<dbReference type="Proteomes" id="UP001156870">
    <property type="component" value="Unassembled WGS sequence"/>
</dbReference>
<dbReference type="Pfam" id="PF03737">
    <property type="entry name" value="RraA-like"/>
    <property type="match status" value="1"/>
</dbReference>
<gene>
    <name evidence="3" type="ORF">GCM10007877_28170</name>
</gene>
<comment type="caution">
    <text evidence="3">The sequence shown here is derived from an EMBL/GenBank/DDBJ whole genome shotgun (WGS) entry which is preliminary data.</text>
</comment>
<dbReference type="EC" id="4.1.1.112" evidence="2"/>
<comment type="catalytic activity">
    <reaction evidence="2">
        <text>oxaloacetate + H(+) = pyruvate + CO2</text>
        <dbReference type="Rhea" id="RHEA:15641"/>
        <dbReference type="ChEBI" id="CHEBI:15361"/>
        <dbReference type="ChEBI" id="CHEBI:15378"/>
        <dbReference type="ChEBI" id="CHEBI:16452"/>
        <dbReference type="ChEBI" id="CHEBI:16526"/>
        <dbReference type="EC" id="4.1.1.112"/>
    </reaction>
</comment>
<dbReference type="PANTHER" id="PTHR33254">
    <property type="entry name" value="4-HYDROXY-4-METHYL-2-OXOGLUTARATE ALDOLASE 3-RELATED"/>
    <property type="match status" value="1"/>
</dbReference>
<feature type="binding site" evidence="1">
    <location>
        <position position="98"/>
    </location>
    <ligand>
        <name>Mg(2+)</name>
        <dbReference type="ChEBI" id="CHEBI:18420"/>
    </ligand>
</feature>
<keyword evidence="4" id="KW-1185">Reference proteome</keyword>
<dbReference type="GO" id="GO:0051252">
    <property type="term" value="P:regulation of RNA metabolic process"/>
    <property type="evidence" value="ECO:0007669"/>
    <property type="project" value="InterPro"/>
</dbReference>
<dbReference type="Gene3D" id="3.50.30.40">
    <property type="entry name" value="Ribonuclease E inhibitor RraA/RraA-like"/>
    <property type="match status" value="1"/>
</dbReference>
<dbReference type="GO" id="GO:0047443">
    <property type="term" value="F:4-hydroxy-4-methyl-2-oxoglutarate aldolase activity"/>
    <property type="evidence" value="ECO:0007669"/>
    <property type="project" value="UniProtKB-EC"/>
</dbReference>
<dbReference type="GO" id="GO:0008948">
    <property type="term" value="F:oxaloacetate decarboxylase activity"/>
    <property type="evidence" value="ECO:0007669"/>
    <property type="project" value="UniProtKB-EC"/>
</dbReference>
<organism evidence="3 4">
    <name type="scientific">Marinibactrum halimedae</name>
    <dbReference type="NCBI Taxonomy" id="1444977"/>
    <lineage>
        <taxon>Bacteria</taxon>
        <taxon>Pseudomonadati</taxon>
        <taxon>Pseudomonadota</taxon>
        <taxon>Gammaproteobacteria</taxon>
        <taxon>Cellvibrionales</taxon>
        <taxon>Cellvibrionaceae</taxon>
        <taxon>Marinibactrum</taxon>
    </lineage>
</organism>
<dbReference type="PANTHER" id="PTHR33254:SF29">
    <property type="entry name" value="REGULATOR OF RIBONUCLEASE ACTIVITY A"/>
    <property type="match status" value="1"/>
</dbReference>
<dbReference type="EMBL" id="BSPD01000065">
    <property type="protein sequence ID" value="GLS27098.1"/>
    <property type="molecule type" value="Genomic_DNA"/>
</dbReference>
<dbReference type="InterPro" id="IPR010203">
    <property type="entry name" value="RraA"/>
</dbReference>